<gene>
    <name evidence="1" type="ORF">UFOPK1599_00912</name>
    <name evidence="2" type="ORF">UFOPK2139_00229</name>
</gene>
<evidence type="ECO:0000313" key="1">
    <source>
        <dbReference type="EMBL" id="CAB4567474.1"/>
    </source>
</evidence>
<dbReference type="AlphaFoldDB" id="A0A6J6J387"/>
<evidence type="ECO:0000313" key="2">
    <source>
        <dbReference type="EMBL" id="CAB4631074.1"/>
    </source>
</evidence>
<proteinExistence type="predicted"/>
<sequence>MSHRALPTSPSELIITEIGDKIQVKRNTSLVLKRFLLAIVILIPSFTNSTASAAEEYLLSVDMNLIDQWSNNNANLLPNSAKLKQVRYRIPRSNPDNLIGQIVLDYPISDKQELYNSKWNVGLWIYGQALYCVGDKNCDFILNVYAKYPKSISVLTWKKSTDEKSVTSDCPGSHYISNEDGKSIINYSMSISCLNLPKQFASYAYSGYDIGITPTPYDFTAGGYVENPFHQLAKISYDKNGGKGGLSRLNKSEAMEKLESSVEKARLSFDNLNYKYQNLAPQIQSKLDSSRDWKYFLAMDEQLLEIESKIENISLSDTQIPNEVSRVIKIINSQTSGLRAIMKLVPSHQCYNEAEDLRTILSKSKTCPRGFKKVKT</sequence>
<organism evidence="2">
    <name type="scientific">freshwater metagenome</name>
    <dbReference type="NCBI Taxonomy" id="449393"/>
    <lineage>
        <taxon>unclassified sequences</taxon>
        <taxon>metagenomes</taxon>
        <taxon>ecological metagenomes</taxon>
    </lineage>
</organism>
<protein>
    <submittedName>
        <fullName evidence="2">Unannotated protein</fullName>
    </submittedName>
</protein>
<name>A0A6J6J387_9ZZZZ</name>
<dbReference type="EMBL" id="CAEZTE010000060">
    <property type="protein sequence ID" value="CAB4567474.1"/>
    <property type="molecule type" value="Genomic_DNA"/>
</dbReference>
<reference evidence="2" key="1">
    <citation type="submission" date="2020-05" db="EMBL/GenBank/DDBJ databases">
        <authorList>
            <person name="Chiriac C."/>
            <person name="Salcher M."/>
            <person name="Ghai R."/>
            <person name="Kavagutti S V."/>
        </authorList>
    </citation>
    <scope>NUCLEOTIDE SEQUENCE</scope>
</reference>
<accession>A0A6J6J387</accession>
<dbReference type="EMBL" id="CAEZVR010000027">
    <property type="protein sequence ID" value="CAB4631074.1"/>
    <property type="molecule type" value="Genomic_DNA"/>
</dbReference>